<name>A0A4R8RY08_COLTR</name>
<dbReference type="Gene3D" id="3.10.129.110">
    <property type="entry name" value="Polyketide synthase dehydratase"/>
    <property type="match status" value="1"/>
</dbReference>
<dbReference type="PROSITE" id="PS50075">
    <property type="entry name" value="CARRIER"/>
    <property type="match status" value="1"/>
</dbReference>
<dbReference type="InterPro" id="IPR036736">
    <property type="entry name" value="ACP-like_sf"/>
</dbReference>
<dbReference type="InterPro" id="IPR030918">
    <property type="entry name" value="PT_fungal_PKS"/>
</dbReference>
<evidence type="ECO:0000256" key="3">
    <source>
        <dbReference type="ARBA" id="ARBA00022679"/>
    </source>
</evidence>
<comment type="caution">
    <text evidence="8">The sequence shown here is derived from an EMBL/GenBank/DDBJ whole genome shotgun (WGS) entry which is preliminary data.</text>
</comment>
<dbReference type="PROSITE" id="PS00012">
    <property type="entry name" value="PHOSPHOPANTETHEINE"/>
    <property type="match status" value="1"/>
</dbReference>
<organism evidence="8 9">
    <name type="scientific">Colletotrichum trifolii</name>
    <dbReference type="NCBI Taxonomy" id="5466"/>
    <lineage>
        <taxon>Eukaryota</taxon>
        <taxon>Fungi</taxon>
        <taxon>Dikarya</taxon>
        <taxon>Ascomycota</taxon>
        <taxon>Pezizomycotina</taxon>
        <taxon>Sordariomycetes</taxon>
        <taxon>Hypocreomycetidae</taxon>
        <taxon>Glomerellales</taxon>
        <taxon>Glomerellaceae</taxon>
        <taxon>Colletotrichum</taxon>
        <taxon>Colletotrichum orbiculare species complex</taxon>
    </lineage>
</organism>
<sequence length="684" mass="74686">MSPDRAGNLISTKPALSELTVACLNGVDECVIGGPLDQISEFQGHCKACKIKTKVLDVPFAFHTKAMDPILDHLEALGRSIGFATPTVPIISNVFGCFFRAEHLTGSYFALHAREPVRFSEGLLDLQSSAPLHNALFLDMGPHPSTIPMVRSLNRHGSSTYLGTLQRSQRAWESISATLASISLLKIPVNWREVFAGTSASMLSGLPGHPLKGPEFFVPYREQLQSVEQGETSLPSLRTKFNLLPWLKPQPAPSDTFVFETTLQILGLLISGHDVGGTAICPASLFHELALEAVETAIPPLVGQTLVVTNMVFASPLVYKPSKEARVSVRLTKHTSDGGADFQVSSTLASDPTETLHCTGVVSLRDQDVFDSRQIKDAALMKRQRQYFDTVGKEHCSIFQTRVLYEVVFPRVVRYSPEYQSIRHLRVSDSNLEGIGSFKLAQESGTGYVSHPVFMDSILHAAGFIANTAVKDQDVCICARVDAVEISYRDMDFGGTFQIYCSLLEVKGAFLADAIVMDASGQVIAAVRGMTFSRLRLSTFQRMLAPPKAPIPPPESRTKSTQDVETALKKIVMDVGGFSIEDMDYNKPLDELGIDSLMQIEIASGLARAFPFADKMNHRTLSQCETLGSLEIALGLMLQSSAEPTPVVGSPKMVNEQPPGSPAPANFSSYLFFLARTYHLATRQ</sequence>
<dbReference type="InterPro" id="IPR049900">
    <property type="entry name" value="PKS_mFAS_DH"/>
</dbReference>
<feature type="active site" description="Proton donor; for dehydratase activity" evidence="5">
    <location>
        <position position="456"/>
    </location>
</feature>
<dbReference type="InterPro" id="IPR001227">
    <property type="entry name" value="Ac_transferase_dom_sf"/>
</dbReference>
<feature type="region of interest" description="C-terminal hotdog fold" evidence="5">
    <location>
        <begin position="395"/>
        <end position="541"/>
    </location>
</feature>
<dbReference type="Pfam" id="PF00550">
    <property type="entry name" value="PP-binding"/>
    <property type="match status" value="1"/>
</dbReference>
<dbReference type="Gene3D" id="1.10.1200.10">
    <property type="entry name" value="ACP-like"/>
    <property type="match status" value="1"/>
</dbReference>
<evidence type="ECO:0000313" key="9">
    <source>
        <dbReference type="Proteomes" id="UP000295703"/>
    </source>
</evidence>
<dbReference type="GO" id="GO:0004312">
    <property type="term" value="F:fatty acid synthase activity"/>
    <property type="evidence" value="ECO:0007669"/>
    <property type="project" value="TreeGrafter"/>
</dbReference>
<reference evidence="8 9" key="1">
    <citation type="submission" date="2018-12" db="EMBL/GenBank/DDBJ databases">
        <title>Genome sequence and assembly of Colletotrichum trifolii.</title>
        <authorList>
            <person name="Gan P."/>
            <person name="Shirasu K."/>
        </authorList>
    </citation>
    <scope>NUCLEOTIDE SEQUENCE [LARGE SCALE GENOMIC DNA]</scope>
    <source>
        <strain evidence="8 9">543-2</strain>
    </source>
</reference>
<evidence type="ECO:0000256" key="2">
    <source>
        <dbReference type="ARBA" id="ARBA00022553"/>
    </source>
</evidence>
<accession>A0A4R8RY08</accession>
<dbReference type="SMART" id="SM00826">
    <property type="entry name" value="PKS_DH"/>
    <property type="match status" value="1"/>
</dbReference>
<dbReference type="NCBIfam" id="TIGR04532">
    <property type="entry name" value="PT_fungal_PKS"/>
    <property type="match status" value="1"/>
</dbReference>
<dbReference type="InterPro" id="IPR049552">
    <property type="entry name" value="PKS_DH_N"/>
</dbReference>
<gene>
    <name evidence="8" type="primary">armB-0</name>
    <name evidence="8" type="ORF">CTRI78_v002181</name>
</gene>
<protein>
    <submittedName>
        <fullName evidence="8">Orsellinic acid synthase ArmB</fullName>
    </submittedName>
</protein>
<dbReference type="Proteomes" id="UP000295703">
    <property type="component" value="Unassembled WGS sequence"/>
</dbReference>
<dbReference type="InterPro" id="IPR006162">
    <property type="entry name" value="Ppantetheine_attach_site"/>
</dbReference>
<evidence type="ECO:0000256" key="1">
    <source>
        <dbReference type="ARBA" id="ARBA00022450"/>
    </source>
</evidence>
<feature type="domain" description="PKS/mFAS DH" evidence="7">
    <location>
        <begin position="241"/>
        <end position="541"/>
    </location>
</feature>
<feature type="region of interest" description="N-terminal hotdog fold" evidence="5">
    <location>
        <begin position="241"/>
        <end position="369"/>
    </location>
</feature>
<keyword evidence="2" id="KW-0597">Phosphoprotein</keyword>
<evidence type="ECO:0000259" key="7">
    <source>
        <dbReference type="PROSITE" id="PS52019"/>
    </source>
</evidence>
<dbReference type="PANTHER" id="PTHR43775:SF37">
    <property type="entry name" value="SI:DKEY-61P9.11"/>
    <property type="match status" value="1"/>
</dbReference>
<evidence type="ECO:0000256" key="5">
    <source>
        <dbReference type="PROSITE-ProRule" id="PRU01363"/>
    </source>
</evidence>
<feature type="domain" description="Carrier" evidence="6">
    <location>
        <begin position="559"/>
        <end position="638"/>
    </location>
</feature>
<dbReference type="SMART" id="SM00827">
    <property type="entry name" value="PKS_AT"/>
    <property type="match status" value="1"/>
</dbReference>
<keyword evidence="1" id="KW-0596">Phosphopantetheine</keyword>
<dbReference type="GO" id="GO:0006633">
    <property type="term" value="P:fatty acid biosynthetic process"/>
    <property type="evidence" value="ECO:0007669"/>
    <property type="project" value="TreeGrafter"/>
</dbReference>
<keyword evidence="3" id="KW-0808">Transferase</keyword>
<evidence type="ECO:0000259" key="6">
    <source>
        <dbReference type="PROSITE" id="PS50075"/>
    </source>
</evidence>
<evidence type="ECO:0000256" key="4">
    <source>
        <dbReference type="ARBA" id="ARBA00023268"/>
    </source>
</evidence>
<dbReference type="EMBL" id="RYZW01000011">
    <property type="protein sequence ID" value="TDZ68354.1"/>
    <property type="molecule type" value="Genomic_DNA"/>
</dbReference>
<dbReference type="STRING" id="5466.A0A4R8RY08"/>
<dbReference type="InterPro" id="IPR020807">
    <property type="entry name" value="PKS_DH"/>
</dbReference>
<keyword evidence="9" id="KW-1185">Reference proteome</keyword>
<dbReference type="InterPro" id="IPR014043">
    <property type="entry name" value="Acyl_transferase_dom"/>
</dbReference>
<dbReference type="SUPFAM" id="SSF52151">
    <property type="entry name" value="FabD/lysophospholipase-like"/>
    <property type="match status" value="1"/>
</dbReference>
<dbReference type="Pfam" id="PF21089">
    <property type="entry name" value="PKS_DH_N"/>
    <property type="match status" value="1"/>
</dbReference>
<dbReference type="PANTHER" id="PTHR43775">
    <property type="entry name" value="FATTY ACID SYNTHASE"/>
    <property type="match status" value="1"/>
</dbReference>
<dbReference type="InterPro" id="IPR042104">
    <property type="entry name" value="PKS_dehydratase_sf"/>
</dbReference>
<dbReference type="InterPro" id="IPR016035">
    <property type="entry name" value="Acyl_Trfase/lysoPLipase"/>
</dbReference>
<dbReference type="InterPro" id="IPR050091">
    <property type="entry name" value="PKS_NRPS_Biosynth_Enz"/>
</dbReference>
<dbReference type="SUPFAM" id="SSF47336">
    <property type="entry name" value="ACP-like"/>
    <property type="match status" value="1"/>
</dbReference>
<dbReference type="InterPro" id="IPR049551">
    <property type="entry name" value="PKS_DH_C"/>
</dbReference>
<dbReference type="PROSITE" id="PS52019">
    <property type="entry name" value="PKS_MFAS_DH"/>
    <property type="match status" value="1"/>
</dbReference>
<dbReference type="Gene3D" id="3.30.70.3290">
    <property type="match status" value="1"/>
</dbReference>
<keyword evidence="4" id="KW-0511">Multifunctional enzyme</keyword>
<dbReference type="Pfam" id="PF00698">
    <property type="entry name" value="Acyl_transf_1"/>
    <property type="match status" value="1"/>
</dbReference>
<dbReference type="AlphaFoldDB" id="A0A4R8RY08"/>
<proteinExistence type="predicted"/>
<dbReference type="InterPro" id="IPR009081">
    <property type="entry name" value="PP-bd_ACP"/>
</dbReference>
<dbReference type="GO" id="GO:0044550">
    <property type="term" value="P:secondary metabolite biosynthetic process"/>
    <property type="evidence" value="ECO:0007669"/>
    <property type="project" value="TreeGrafter"/>
</dbReference>
<dbReference type="Pfam" id="PF14765">
    <property type="entry name" value="PS-DH"/>
    <property type="match status" value="1"/>
</dbReference>
<dbReference type="Gene3D" id="3.40.366.10">
    <property type="entry name" value="Malonyl-Coenzyme A Acyl Carrier Protein, domain 2"/>
    <property type="match status" value="1"/>
</dbReference>
<evidence type="ECO:0000313" key="8">
    <source>
        <dbReference type="EMBL" id="TDZ68354.1"/>
    </source>
</evidence>
<feature type="active site" description="Proton acceptor; for dehydratase activity" evidence="5">
    <location>
        <position position="273"/>
    </location>
</feature>